<evidence type="ECO:0000313" key="2">
    <source>
        <dbReference type="Proteomes" id="UP000831701"/>
    </source>
</evidence>
<name>A0ACB8WFS4_9TELE</name>
<evidence type="ECO:0000313" key="1">
    <source>
        <dbReference type="EMBL" id="KAI3366649.1"/>
    </source>
</evidence>
<keyword evidence="2" id="KW-1185">Reference proteome</keyword>
<gene>
    <name evidence="1" type="ORF">L3Q82_009331</name>
</gene>
<comment type="caution">
    <text evidence="1">The sequence shown here is derived from an EMBL/GenBank/DDBJ whole genome shotgun (WGS) entry which is preliminary data.</text>
</comment>
<dbReference type="Proteomes" id="UP000831701">
    <property type="component" value="Chromosome 10"/>
</dbReference>
<sequence length="92" mass="10127">MVTMPRPLMDNKRVYYLLPYGPADVPLGAHTSSEHIPEKKSPFFYSLLPSSRPLGAGSCVTPIAGQYWGVCLRVLPKRGIETPSERRGRLGG</sequence>
<organism evidence="1 2">
    <name type="scientific">Scortum barcoo</name>
    <name type="common">barcoo grunter</name>
    <dbReference type="NCBI Taxonomy" id="214431"/>
    <lineage>
        <taxon>Eukaryota</taxon>
        <taxon>Metazoa</taxon>
        <taxon>Chordata</taxon>
        <taxon>Craniata</taxon>
        <taxon>Vertebrata</taxon>
        <taxon>Euteleostomi</taxon>
        <taxon>Actinopterygii</taxon>
        <taxon>Neopterygii</taxon>
        <taxon>Teleostei</taxon>
        <taxon>Neoteleostei</taxon>
        <taxon>Acanthomorphata</taxon>
        <taxon>Eupercaria</taxon>
        <taxon>Centrarchiformes</taxon>
        <taxon>Terapontoidei</taxon>
        <taxon>Terapontidae</taxon>
        <taxon>Scortum</taxon>
    </lineage>
</organism>
<protein>
    <submittedName>
        <fullName evidence="1">Uncharacterized protein</fullName>
    </submittedName>
</protein>
<reference evidence="1" key="1">
    <citation type="submission" date="2022-04" db="EMBL/GenBank/DDBJ databases">
        <title>Jade perch genome.</title>
        <authorList>
            <person name="Chao B."/>
        </authorList>
    </citation>
    <scope>NUCLEOTIDE SEQUENCE</scope>
    <source>
        <strain evidence="1">CB-2022</strain>
    </source>
</reference>
<accession>A0ACB8WFS4</accession>
<dbReference type="EMBL" id="CM041540">
    <property type="protein sequence ID" value="KAI3366649.1"/>
    <property type="molecule type" value="Genomic_DNA"/>
</dbReference>
<proteinExistence type="predicted"/>